<keyword evidence="2" id="KW-0732">Signal</keyword>
<organism evidence="3 4">
    <name type="scientific">Parnassius mnemosyne</name>
    <name type="common">clouded apollo</name>
    <dbReference type="NCBI Taxonomy" id="213953"/>
    <lineage>
        <taxon>Eukaryota</taxon>
        <taxon>Metazoa</taxon>
        <taxon>Ecdysozoa</taxon>
        <taxon>Arthropoda</taxon>
        <taxon>Hexapoda</taxon>
        <taxon>Insecta</taxon>
        <taxon>Pterygota</taxon>
        <taxon>Neoptera</taxon>
        <taxon>Endopterygota</taxon>
        <taxon>Lepidoptera</taxon>
        <taxon>Glossata</taxon>
        <taxon>Ditrysia</taxon>
        <taxon>Papilionoidea</taxon>
        <taxon>Papilionidae</taxon>
        <taxon>Parnassiinae</taxon>
        <taxon>Parnassini</taxon>
        <taxon>Parnassius</taxon>
        <taxon>Driopa</taxon>
    </lineage>
</organism>
<feature type="signal peptide" evidence="2">
    <location>
        <begin position="1"/>
        <end position="22"/>
    </location>
</feature>
<comment type="caution">
    <text evidence="3">The sequence shown here is derived from an EMBL/GenBank/DDBJ whole genome shotgun (WGS) entry which is preliminary data.</text>
</comment>
<gene>
    <name evidence="3" type="ORF">PARMNEM_LOCUS11089</name>
</gene>
<sequence length="322" mass="37317">MDAKLVLFLIALLLFVERHTEADFLYDRVIPKKPEELEALGLKCIPGHTVMKIGAVEKEKPKNESDYEDDDAESDARRTHMNTQTKDESCKICVCSVEGKDEYCSRRPARNVNECIRMSMLTQAFTKHVPFELERSLSYRMRRDYIWHKDEIPYAPSALCFRGTSYYTNNVKPDSTPIEEQMKVDSPLDYVTKGVCYYCVCSMSGGAAGCISRNTWFCDYYRIIKRPDSARDRYRHLFKQDRPAYFRQLSYRIRRTMDEGLVELLDNGGDTLCCGHPNGHRRTLLEGVRNKIRLLRRKIPKENILSGSPAGDYVDFIVNNDK</sequence>
<name>A0AAV1L8S3_9NEOP</name>
<evidence type="ECO:0000313" key="3">
    <source>
        <dbReference type="EMBL" id="CAK1590772.1"/>
    </source>
</evidence>
<evidence type="ECO:0000256" key="2">
    <source>
        <dbReference type="SAM" id="SignalP"/>
    </source>
</evidence>
<accession>A0AAV1L8S3</accession>
<reference evidence="3 4" key="1">
    <citation type="submission" date="2023-11" db="EMBL/GenBank/DDBJ databases">
        <authorList>
            <person name="Hedman E."/>
            <person name="Englund M."/>
            <person name="Stromberg M."/>
            <person name="Nyberg Akerstrom W."/>
            <person name="Nylinder S."/>
            <person name="Jareborg N."/>
            <person name="Kallberg Y."/>
            <person name="Kronander E."/>
        </authorList>
    </citation>
    <scope>NUCLEOTIDE SEQUENCE [LARGE SCALE GENOMIC DNA]</scope>
</reference>
<proteinExistence type="predicted"/>
<dbReference type="EMBL" id="CAVLGL010000086">
    <property type="protein sequence ID" value="CAK1590772.1"/>
    <property type="molecule type" value="Genomic_DNA"/>
</dbReference>
<feature type="chain" id="PRO_5043909175" evidence="2">
    <location>
        <begin position="23"/>
        <end position="322"/>
    </location>
</feature>
<keyword evidence="4" id="KW-1185">Reference proteome</keyword>
<evidence type="ECO:0000313" key="4">
    <source>
        <dbReference type="Proteomes" id="UP001314205"/>
    </source>
</evidence>
<dbReference type="AlphaFoldDB" id="A0AAV1L8S3"/>
<feature type="region of interest" description="Disordered" evidence="1">
    <location>
        <begin position="57"/>
        <end position="81"/>
    </location>
</feature>
<dbReference type="Proteomes" id="UP001314205">
    <property type="component" value="Unassembled WGS sequence"/>
</dbReference>
<evidence type="ECO:0000256" key="1">
    <source>
        <dbReference type="SAM" id="MobiDB-lite"/>
    </source>
</evidence>
<protein>
    <submittedName>
        <fullName evidence="3">Uncharacterized protein</fullName>
    </submittedName>
</protein>